<sequence>MQAGAAGGGREEACILPAAGPGRRRGERPGERPGGPLRTGAGAAFARDGTRRPAAAGIVPRRW</sequence>
<name>A0A4V1PSZ7_9BURK</name>
<dbReference type="Proteomes" id="UP000289650">
    <property type="component" value="Unassembled WGS sequence"/>
</dbReference>
<dbReference type="EMBL" id="QWEX01000001">
    <property type="protein sequence ID" value="RXV72834.1"/>
    <property type="molecule type" value="Genomic_DNA"/>
</dbReference>
<evidence type="ECO:0000313" key="3">
    <source>
        <dbReference type="Proteomes" id="UP000289650"/>
    </source>
</evidence>
<accession>A0A4V1PSZ7</accession>
<feature type="region of interest" description="Disordered" evidence="1">
    <location>
        <begin position="1"/>
        <end position="43"/>
    </location>
</feature>
<dbReference type="AlphaFoldDB" id="A0A4V1PSZ7"/>
<gene>
    <name evidence="2" type="ORF">D1006_11115</name>
</gene>
<organism evidence="2 3">
    <name type="scientific">Burkholderia stabilis</name>
    <dbReference type="NCBI Taxonomy" id="95485"/>
    <lineage>
        <taxon>Bacteria</taxon>
        <taxon>Pseudomonadati</taxon>
        <taxon>Pseudomonadota</taxon>
        <taxon>Betaproteobacteria</taxon>
        <taxon>Burkholderiales</taxon>
        <taxon>Burkholderiaceae</taxon>
        <taxon>Burkholderia</taxon>
        <taxon>Burkholderia cepacia complex</taxon>
    </lineage>
</organism>
<comment type="caution">
    <text evidence="2">The sequence shown here is derived from an EMBL/GenBank/DDBJ whole genome shotgun (WGS) entry which is preliminary data.</text>
</comment>
<evidence type="ECO:0000256" key="1">
    <source>
        <dbReference type="SAM" id="MobiDB-lite"/>
    </source>
</evidence>
<reference evidence="2 3" key="1">
    <citation type="submission" date="2018-08" db="EMBL/GenBank/DDBJ databases">
        <title>Mountain-cultivated ginseng endophyte, Burkholderia stabilis and its activity against ginseng root rot disease.</title>
        <authorList>
            <person name="Tapan Kumar M."/>
            <person name="Bae H."/>
            <person name="Shanmugam G."/>
            <person name="Jeon J."/>
        </authorList>
    </citation>
    <scope>NUCLEOTIDE SEQUENCE [LARGE SCALE GENOMIC DNA]</scope>
    <source>
        <strain evidence="2 3">EB159</strain>
    </source>
</reference>
<proteinExistence type="predicted"/>
<evidence type="ECO:0000313" key="2">
    <source>
        <dbReference type="EMBL" id="RXV72834.1"/>
    </source>
</evidence>
<protein>
    <submittedName>
        <fullName evidence="2">Uncharacterized protein</fullName>
    </submittedName>
</protein>